<dbReference type="EMBL" id="BJON01000036">
    <property type="protein sequence ID" value="GED72882.1"/>
    <property type="molecule type" value="Genomic_DNA"/>
</dbReference>
<dbReference type="STRING" id="54915.ADS79_10420"/>
<dbReference type="Proteomes" id="UP000319578">
    <property type="component" value="Unassembled WGS sequence"/>
</dbReference>
<dbReference type="PROSITE" id="PS51186">
    <property type="entry name" value="GNAT"/>
    <property type="match status" value="1"/>
</dbReference>
<dbReference type="Gene3D" id="3.40.630.30">
    <property type="match status" value="1"/>
</dbReference>
<accession>A0A0K9YW85</accession>
<evidence type="ECO:0000259" key="1">
    <source>
        <dbReference type="PROSITE" id="PS51186"/>
    </source>
</evidence>
<reference evidence="4" key="1">
    <citation type="submission" date="2015-07" db="EMBL/GenBank/DDBJ databases">
        <title>Genome sequencing project for genomic taxonomy and phylogenomics of Bacillus-like bacteria.</title>
        <authorList>
            <person name="Liu B."/>
            <person name="Wang J."/>
            <person name="Zhu Y."/>
            <person name="Liu G."/>
            <person name="Chen Q."/>
            <person name="Chen Z."/>
            <person name="Lan J."/>
            <person name="Che J."/>
            <person name="Ge C."/>
            <person name="Shi H."/>
            <person name="Pan Z."/>
            <person name="Liu X."/>
        </authorList>
    </citation>
    <scope>NUCLEOTIDE SEQUENCE [LARGE SCALE GENOMIC DNA]</scope>
    <source>
        <strain evidence="4">DSM 9887</strain>
    </source>
</reference>
<dbReference type="GO" id="GO:0016747">
    <property type="term" value="F:acyltransferase activity, transferring groups other than amino-acyl groups"/>
    <property type="evidence" value="ECO:0007669"/>
    <property type="project" value="InterPro"/>
</dbReference>
<protein>
    <submittedName>
        <fullName evidence="2 3">Acetyltransferase</fullName>
    </submittedName>
</protein>
<dbReference type="PATRIC" id="fig|54915.3.peg.1027"/>
<reference evidence="3" key="2">
    <citation type="submission" date="2015-07" db="EMBL/GenBank/DDBJ databases">
        <title>MeaNS - Measles Nucleotide Surveillance Program.</title>
        <authorList>
            <person name="Tran T."/>
            <person name="Druce J."/>
        </authorList>
    </citation>
    <scope>NUCLEOTIDE SEQUENCE</scope>
    <source>
        <strain evidence="3">DSM 9887</strain>
    </source>
</reference>
<gene>
    <name evidence="3" type="ORF">ADS79_10420</name>
    <name evidence="2" type="ORF">BRE01_65840</name>
</gene>
<comment type="caution">
    <text evidence="3">The sequence shown here is derived from an EMBL/GenBank/DDBJ whole genome shotgun (WGS) entry which is preliminary data.</text>
</comment>
<organism evidence="3 4">
    <name type="scientific">Brevibacillus reuszeri</name>
    <dbReference type="NCBI Taxonomy" id="54915"/>
    <lineage>
        <taxon>Bacteria</taxon>
        <taxon>Bacillati</taxon>
        <taxon>Bacillota</taxon>
        <taxon>Bacilli</taxon>
        <taxon>Bacillales</taxon>
        <taxon>Paenibacillaceae</taxon>
        <taxon>Brevibacillus</taxon>
    </lineage>
</organism>
<evidence type="ECO:0000313" key="4">
    <source>
        <dbReference type="Proteomes" id="UP000036834"/>
    </source>
</evidence>
<evidence type="ECO:0000313" key="2">
    <source>
        <dbReference type="EMBL" id="GED72882.1"/>
    </source>
</evidence>
<dbReference type="Proteomes" id="UP000036834">
    <property type="component" value="Unassembled WGS sequence"/>
</dbReference>
<keyword evidence="5" id="KW-1185">Reference proteome</keyword>
<dbReference type="Pfam" id="PF00583">
    <property type="entry name" value="Acetyltransf_1"/>
    <property type="match status" value="1"/>
</dbReference>
<dbReference type="AlphaFoldDB" id="A0A0K9YW85"/>
<sequence length="159" mass="17960">MNFHLMTTTDAHEIVSWKYPEEYSFYNFDDSEETFAELLDGTYYAVRDQDEPLIGFFCYGRNAQVPEGRNQHQYTGDNILDIGLGMMPELTGKGLGLTFLQAGIDFAIQQYQPAYLRLSVAAFNIRATKVYSKMGFAQTGAFVNNGTAFIVMKMKVELG</sequence>
<feature type="domain" description="N-acetyltransferase" evidence="1">
    <location>
        <begin position="1"/>
        <end position="157"/>
    </location>
</feature>
<reference evidence="2 5" key="3">
    <citation type="submission" date="2019-06" db="EMBL/GenBank/DDBJ databases">
        <title>Whole genome shotgun sequence of Brevibacillus reuszeri NBRC 15719.</title>
        <authorList>
            <person name="Hosoyama A."/>
            <person name="Uohara A."/>
            <person name="Ohji S."/>
            <person name="Ichikawa N."/>
        </authorList>
    </citation>
    <scope>NUCLEOTIDE SEQUENCE [LARGE SCALE GENOMIC DNA]</scope>
    <source>
        <strain evidence="2 5">NBRC 15719</strain>
    </source>
</reference>
<evidence type="ECO:0000313" key="5">
    <source>
        <dbReference type="Proteomes" id="UP000319578"/>
    </source>
</evidence>
<dbReference type="OrthoDB" id="423921at2"/>
<proteinExistence type="predicted"/>
<keyword evidence="3" id="KW-0808">Transferase</keyword>
<dbReference type="SUPFAM" id="SSF55729">
    <property type="entry name" value="Acyl-CoA N-acyltransferases (Nat)"/>
    <property type="match status" value="1"/>
</dbReference>
<dbReference type="InterPro" id="IPR016181">
    <property type="entry name" value="Acyl_CoA_acyltransferase"/>
</dbReference>
<dbReference type="InterPro" id="IPR000182">
    <property type="entry name" value="GNAT_dom"/>
</dbReference>
<dbReference type="RefSeq" id="WP_049739046.1">
    <property type="nucleotide sequence ID" value="NZ_BJON01000036.1"/>
</dbReference>
<dbReference type="EMBL" id="LGIQ01000007">
    <property type="protein sequence ID" value="KNB72994.1"/>
    <property type="molecule type" value="Genomic_DNA"/>
</dbReference>
<name>A0A0K9YW85_9BACL</name>
<evidence type="ECO:0000313" key="3">
    <source>
        <dbReference type="EMBL" id="KNB72994.1"/>
    </source>
</evidence>